<evidence type="ECO:0008006" key="3">
    <source>
        <dbReference type="Google" id="ProtNLM"/>
    </source>
</evidence>
<proteinExistence type="predicted"/>
<dbReference type="Proteomes" id="UP000217265">
    <property type="component" value="Chromosome"/>
</dbReference>
<dbReference type="OrthoDB" id="7060209at2"/>
<sequence length="299" mass="33285">MVSKRTVLVVGAGGSMPYDYPSGQKLVYDIASQLGRPTALGNLMRDLEFTNDAQLAFARTLRRSHAGSIDAFLELNDEFLAIGKAAIAASLAPLEEEEALLRKPDWYHYLAQKIISNLKNGTAEQLTVVTFNYDRSLDYSLKLALENHFPASTAAKFSALLKIIHVHGSLCPLPGDANSSEPYRSYGDSSVERIQQSAKSIKIIHEHNDDSPELGLARAELMAAERVCFLGFGFHPTNVRRLLIGGWVSRLNFPLYGSAFDMTNAERSILAEPFNGKLHFTDRTWGCLTFLREHAYYLR</sequence>
<dbReference type="AlphaFoldDB" id="A0A290QF45"/>
<organism evidence="1 2">
    <name type="scientific">Nibricoccus aquaticus</name>
    <dbReference type="NCBI Taxonomy" id="2576891"/>
    <lineage>
        <taxon>Bacteria</taxon>
        <taxon>Pseudomonadati</taxon>
        <taxon>Verrucomicrobiota</taxon>
        <taxon>Opitutia</taxon>
        <taxon>Opitutales</taxon>
        <taxon>Opitutaceae</taxon>
        <taxon>Nibricoccus</taxon>
    </lineage>
</organism>
<accession>A0A290QF45</accession>
<dbReference type="EMBL" id="CP023344">
    <property type="protein sequence ID" value="ATC65860.1"/>
    <property type="molecule type" value="Genomic_DNA"/>
</dbReference>
<gene>
    <name evidence="1" type="ORF">CMV30_18970</name>
</gene>
<evidence type="ECO:0000313" key="2">
    <source>
        <dbReference type="Proteomes" id="UP000217265"/>
    </source>
</evidence>
<dbReference type="KEGG" id="vbh:CMV30_18970"/>
<protein>
    <recommendedName>
        <fullName evidence="3">SIR2-like domain-containing protein</fullName>
    </recommendedName>
</protein>
<dbReference type="RefSeq" id="WP_096057489.1">
    <property type="nucleotide sequence ID" value="NZ_CP023344.1"/>
</dbReference>
<evidence type="ECO:0000313" key="1">
    <source>
        <dbReference type="EMBL" id="ATC65860.1"/>
    </source>
</evidence>
<reference evidence="1 2" key="1">
    <citation type="submission" date="2017-09" db="EMBL/GenBank/DDBJ databases">
        <title>Complete genome sequence of Verrucomicrobial strain HZ-65, isolated from freshwater.</title>
        <authorList>
            <person name="Choi A."/>
        </authorList>
    </citation>
    <scope>NUCLEOTIDE SEQUENCE [LARGE SCALE GENOMIC DNA]</scope>
    <source>
        <strain evidence="1 2">HZ-65</strain>
    </source>
</reference>
<keyword evidence="2" id="KW-1185">Reference proteome</keyword>
<name>A0A290QF45_9BACT</name>